<dbReference type="KEGG" id="cyj:Cyan7822_0622"/>
<name>E0U9G6_GLOV7</name>
<gene>
    <name evidence="2" type="ordered locus">Cyan7822_0622</name>
</gene>
<dbReference type="EMBL" id="CP002198">
    <property type="protein sequence ID" value="ADN12658.1"/>
    <property type="molecule type" value="Genomic_DNA"/>
</dbReference>
<reference evidence="3" key="1">
    <citation type="journal article" date="2011" name="MBio">
        <title>Novel metabolic attributes of the genus Cyanothece, comprising a group of unicellular nitrogen-fixing Cyanobacteria.</title>
        <authorList>
            <person name="Bandyopadhyay A."/>
            <person name="Elvitigala T."/>
            <person name="Welsh E."/>
            <person name="Stockel J."/>
            <person name="Liberton M."/>
            <person name="Min H."/>
            <person name="Sherman L.A."/>
            <person name="Pakrasi H.B."/>
        </authorList>
    </citation>
    <scope>NUCLEOTIDE SEQUENCE [LARGE SCALE GENOMIC DNA]</scope>
    <source>
        <strain evidence="3">PCC 7822</strain>
    </source>
</reference>
<dbReference type="HOGENOM" id="CLU_155767_0_0_3"/>
<feature type="chain" id="PRO_5005672610" evidence="1">
    <location>
        <begin position="29"/>
        <end position="133"/>
    </location>
</feature>
<dbReference type="Proteomes" id="UP000008206">
    <property type="component" value="Chromosome"/>
</dbReference>
<evidence type="ECO:0000256" key="1">
    <source>
        <dbReference type="SAM" id="SignalP"/>
    </source>
</evidence>
<dbReference type="STRING" id="497965.Cyan7822_0622"/>
<keyword evidence="3" id="KW-1185">Reference proteome</keyword>
<dbReference type="AlphaFoldDB" id="E0U9G6"/>
<protein>
    <submittedName>
        <fullName evidence="2">Uncharacterized protein</fullName>
    </submittedName>
</protein>
<evidence type="ECO:0000313" key="3">
    <source>
        <dbReference type="Proteomes" id="UP000008206"/>
    </source>
</evidence>
<proteinExistence type="predicted"/>
<feature type="signal peptide" evidence="1">
    <location>
        <begin position="1"/>
        <end position="28"/>
    </location>
</feature>
<dbReference type="RefSeq" id="WP_013320768.1">
    <property type="nucleotide sequence ID" value="NC_014501.1"/>
</dbReference>
<evidence type="ECO:0000313" key="2">
    <source>
        <dbReference type="EMBL" id="ADN12658.1"/>
    </source>
</evidence>
<organism evidence="2 3">
    <name type="scientific">Gloeothece verrucosa (strain PCC 7822)</name>
    <name type="common">Cyanothece sp. (strain PCC 7822)</name>
    <dbReference type="NCBI Taxonomy" id="497965"/>
    <lineage>
        <taxon>Bacteria</taxon>
        <taxon>Bacillati</taxon>
        <taxon>Cyanobacteriota</taxon>
        <taxon>Cyanophyceae</taxon>
        <taxon>Oscillatoriophycideae</taxon>
        <taxon>Chroococcales</taxon>
        <taxon>Aphanothecaceae</taxon>
        <taxon>Gloeothece</taxon>
        <taxon>Gloeothece verrucosa</taxon>
    </lineage>
</organism>
<accession>E0U9G6</accession>
<sequence>MKLVIKGLLAFTFAIVVACGFQTLPAHAQIPCQVTSTNSCTIHLTNSRSQVMRITPGLELLLVFTNNDFSKPTDITVGVGGVPQDTRNLQPNQSVWKSYPFQKYNGFTLRANSPIGTPNATVVATQAESQADS</sequence>
<keyword evidence="1" id="KW-0732">Signal</keyword>
<dbReference type="PROSITE" id="PS51257">
    <property type="entry name" value="PROKAR_LIPOPROTEIN"/>
    <property type="match status" value="1"/>
</dbReference>